<dbReference type="AlphaFoldDB" id="S9P9W5"/>
<accession>S9P9W5</accession>
<proteinExistence type="predicted"/>
<keyword evidence="3" id="KW-1185">Reference proteome</keyword>
<comment type="caution">
    <text evidence="2">The sequence shown here is derived from an EMBL/GenBank/DDBJ whole genome shotgun (WGS) entry which is preliminary data.</text>
</comment>
<evidence type="ECO:0000313" key="3">
    <source>
        <dbReference type="Proteomes" id="UP000011682"/>
    </source>
</evidence>
<name>S9P9W5_CYSF2</name>
<feature type="region of interest" description="Disordered" evidence="1">
    <location>
        <begin position="1"/>
        <end position="41"/>
    </location>
</feature>
<reference evidence="2" key="1">
    <citation type="submission" date="2013-05" db="EMBL/GenBank/DDBJ databases">
        <title>Genome assembly of Cystobacter fuscus DSM 2262.</title>
        <authorList>
            <person name="Sharma G."/>
            <person name="Khatri I."/>
            <person name="Kaur C."/>
            <person name="Mayilraj S."/>
            <person name="Subramanian S."/>
        </authorList>
    </citation>
    <scope>NUCLEOTIDE SEQUENCE [LARGE SCALE GENOMIC DNA]</scope>
    <source>
        <strain evidence="2">DSM 2262</strain>
    </source>
</reference>
<sequence length="41" mass="4549">MSRLRRQGLGLGSGSWHERAASTPTSRPRLDTARTPCRRGL</sequence>
<evidence type="ECO:0000256" key="1">
    <source>
        <dbReference type="SAM" id="MobiDB-lite"/>
    </source>
</evidence>
<gene>
    <name evidence="2" type="ORF">D187_000953</name>
</gene>
<evidence type="ECO:0000313" key="2">
    <source>
        <dbReference type="EMBL" id="EPX61170.1"/>
    </source>
</evidence>
<dbReference type="Proteomes" id="UP000011682">
    <property type="component" value="Unassembled WGS sequence"/>
</dbReference>
<protein>
    <submittedName>
        <fullName evidence="2">Uncharacterized protein</fullName>
    </submittedName>
</protein>
<dbReference type="EMBL" id="ANAH02000010">
    <property type="protein sequence ID" value="EPX61170.1"/>
    <property type="molecule type" value="Genomic_DNA"/>
</dbReference>
<organism evidence="2 3">
    <name type="scientific">Cystobacter fuscus (strain ATCC 25194 / DSM 2262 / NBRC 100088 / M29)</name>
    <dbReference type="NCBI Taxonomy" id="1242864"/>
    <lineage>
        <taxon>Bacteria</taxon>
        <taxon>Pseudomonadati</taxon>
        <taxon>Myxococcota</taxon>
        <taxon>Myxococcia</taxon>
        <taxon>Myxococcales</taxon>
        <taxon>Cystobacterineae</taxon>
        <taxon>Archangiaceae</taxon>
        <taxon>Cystobacter</taxon>
    </lineage>
</organism>